<keyword evidence="1" id="KW-0472">Membrane</keyword>
<keyword evidence="1" id="KW-1133">Transmembrane helix</keyword>
<reference evidence="3 4" key="1">
    <citation type="submission" date="2016-11" db="EMBL/GenBank/DDBJ databases">
        <authorList>
            <person name="Jaros S."/>
            <person name="Januszkiewicz K."/>
            <person name="Wedrychowicz H."/>
        </authorList>
    </citation>
    <scope>NUCLEOTIDE SEQUENCE [LARGE SCALE GENOMIC DNA]</scope>
    <source>
        <strain evidence="3 4">DSM 15480</strain>
    </source>
</reference>
<feature type="transmembrane region" description="Helical" evidence="1">
    <location>
        <begin position="12"/>
        <end position="32"/>
    </location>
</feature>
<dbReference type="PANTHER" id="PTHR36435:SF1">
    <property type="entry name" value="CAAX AMINO TERMINAL PROTEASE FAMILY PROTEIN"/>
    <property type="match status" value="1"/>
</dbReference>
<dbReference type="EMBL" id="FQZY01000094">
    <property type="protein sequence ID" value="SHK83477.1"/>
    <property type="molecule type" value="Genomic_DNA"/>
</dbReference>
<feature type="transmembrane region" description="Helical" evidence="1">
    <location>
        <begin position="38"/>
        <end position="59"/>
    </location>
</feature>
<evidence type="ECO:0000313" key="4">
    <source>
        <dbReference type="Proteomes" id="UP000184301"/>
    </source>
</evidence>
<evidence type="ECO:0000259" key="2">
    <source>
        <dbReference type="Pfam" id="PF02517"/>
    </source>
</evidence>
<gene>
    <name evidence="3" type="ORF">SAMN02745243_03824</name>
</gene>
<keyword evidence="4" id="KW-1185">Reference proteome</keyword>
<organism evidence="3 4">
    <name type="scientific">Hespellia stercorisuis DSM 15480</name>
    <dbReference type="NCBI Taxonomy" id="1121950"/>
    <lineage>
        <taxon>Bacteria</taxon>
        <taxon>Bacillati</taxon>
        <taxon>Bacillota</taxon>
        <taxon>Clostridia</taxon>
        <taxon>Lachnospirales</taxon>
        <taxon>Lachnospiraceae</taxon>
        <taxon>Hespellia</taxon>
    </lineage>
</organism>
<feature type="transmembrane region" description="Helical" evidence="1">
    <location>
        <begin position="71"/>
        <end position="92"/>
    </location>
</feature>
<dbReference type="AlphaFoldDB" id="A0A1M6VPI7"/>
<dbReference type="InterPro" id="IPR052710">
    <property type="entry name" value="CAAX_protease"/>
</dbReference>
<dbReference type="RefSeq" id="WP_073113096.1">
    <property type="nucleotide sequence ID" value="NZ_FQZY01000094.1"/>
</dbReference>
<feature type="domain" description="CAAX prenyl protease 2/Lysostaphin resistance protein A-like" evidence="2">
    <location>
        <begin position="122"/>
        <end position="209"/>
    </location>
</feature>
<dbReference type="InterPro" id="IPR003675">
    <property type="entry name" value="Rce1/LyrA-like_dom"/>
</dbReference>
<keyword evidence="1" id="KW-0812">Transmembrane</keyword>
<accession>A0A1M6VPI7</accession>
<dbReference type="OrthoDB" id="4177129at2"/>
<name>A0A1M6VPI7_9FIRM</name>
<evidence type="ECO:0000256" key="1">
    <source>
        <dbReference type="SAM" id="Phobius"/>
    </source>
</evidence>
<protein>
    <recommendedName>
        <fullName evidence="2">CAAX prenyl protease 2/Lysostaphin resistance protein A-like domain-containing protein</fullName>
    </recommendedName>
</protein>
<dbReference type="GO" id="GO:0004175">
    <property type="term" value="F:endopeptidase activity"/>
    <property type="evidence" value="ECO:0007669"/>
    <property type="project" value="UniProtKB-ARBA"/>
</dbReference>
<evidence type="ECO:0000313" key="3">
    <source>
        <dbReference type="EMBL" id="SHK83477.1"/>
    </source>
</evidence>
<dbReference type="STRING" id="1121950.SAMN02745243_03824"/>
<sequence>MKDGISLGRGILWVLVWFGFMLLYTTLDVVLWRKLPPIYGKYMNLFSIIFCMFVFLVLLTKENRFKLNLSANISFHGILLALGCAILFYFLLDKGLDPIFEKFFPVSEEGYQQTLKALSTTPITSLVQVCILAPFIEEILMRDFLLSGLALNYGKVIALFVSSMLFALLHFNMVQTLSAFICGIVLGLLYLHTGSIFCCILTHVGYNLISYITMILPLYGK</sequence>
<dbReference type="Proteomes" id="UP000184301">
    <property type="component" value="Unassembled WGS sequence"/>
</dbReference>
<dbReference type="PANTHER" id="PTHR36435">
    <property type="entry name" value="SLR1288 PROTEIN"/>
    <property type="match status" value="1"/>
</dbReference>
<proteinExistence type="predicted"/>
<dbReference type="GO" id="GO:0080120">
    <property type="term" value="P:CAAX-box protein maturation"/>
    <property type="evidence" value="ECO:0007669"/>
    <property type="project" value="UniProtKB-ARBA"/>
</dbReference>
<dbReference type="Pfam" id="PF02517">
    <property type="entry name" value="Rce1-like"/>
    <property type="match status" value="1"/>
</dbReference>
<feature type="transmembrane region" description="Helical" evidence="1">
    <location>
        <begin position="148"/>
        <end position="167"/>
    </location>
</feature>